<comment type="subcellular location">
    <subcellularLocation>
        <location evidence="7">Cell membrane</location>
        <topology evidence="7">Multi-pass membrane protein</topology>
    </subcellularLocation>
</comment>
<sequence length="84" mass="9238">MPKSRIRKKADFTPPPEKNAAVIKLGARGWVAPLMLAFFVVGLAWIVLFYVTQGDLPINAFGNWNIVVGFGFIAGGFVVSTQWK</sequence>
<gene>
    <name evidence="7 8" type="primary">crgA</name>
    <name evidence="8" type="ORF">ITX44_15440</name>
</gene>
<name>A0ABS2TRF6_9ACTN</name>
<proteinExistence type="inferred from homology"/>
<dbReference type="EMBL" id="JADKYB010000007">
    <property type="protein sequence ID" value="MBM9505922.1"/>
    <property type="molecule type" value="Genomic_DNA"/>
</dbReference>
<dbReference type="GO" id="GO:0051301">
    <property type="term" value="P:cell division"/>
    <property type="evidence" value="ECO:0007669"/>
    <property type="project" value="UniProtKB-KW"/>
</dbReference>
<feature type="transmembrane region" description="Helical" evidence="7">
    <location>
        <begin position="64"/>
        <end position="83"/>
    </location>
</feature>
<dbReference type="Pfam" id="PF06781">
    <property type="entry name" value="CrgA"/>
    <property type="match status" value="1"/>
</dbReference>
<evidence type="ECO:0000313" key="8">
    <source>
        <dbReference type="EMBL" id="MBM9505922.1"/>
    </source>
</evidence>
<reference evidence="8 9" key="1">
    <citation type="submission" date="2021-01" db="EMBL/GenBank/DDBJ databases">
        <title>Streptomyces acididurans sp. nov., isolated from a peat swamp forest soil.</title>
        <authorList>
            <person name="Chantavorakit T."/>
            <person name="Duangmal K."/>
        </authorList>
    </citation>
    <scope>NUCLEOTIDE SEQUENCE [LARGE SCALE GENOMIC DNA]</scope>
    <source>
        <strain evidence="8 9">KK5PA1</strain>
    </source>
</reference>
<keyword evidence="9" id="KW-1185">Reference proteome</keyword>
<evidence type="ECO:0000313" key="9">
    <source>
        <dbReference type="Proteomes" id="UP000749040"/>
    </source>
</evidence>
<dbReference type="HAMAP" id="MF_00631">
    <property type="entry name" value="CrgA"/>
    <property type="match status" value="1"/>
</dbReference>
<evidence type="ECO:0000256" key="1">
    <source>
        <dbReference type="ARBA" id="ARBA00022475"/>
    </source>
</evidence>
<comment type="similarity">
    <text evidence="7">Belongs to the CrgA family.</text>
</comment>
<keyword evidence="5 7" id="KW-0472">Membrane</keyword>
<dbReference type="RefSeq" id="WP_205357781.1">
    <property type="nucleotide sequence ID" value="NZ_JADKYB010000007.1"/>
</dbReference>
<protein>
    <recommendedName>
        <fullName evidence="7">Cell division protein CrgA</fullName>
    </recommendedName>
</protein>
<keyword evidence="1 7" id="KW-1003">Cell membrane</keyword>
<dbReference type="Proteomes" id="UP000749040">
    <property type="component" value="Unassembled WGS sequence"/>
</dbReference>
<evidence type="ECO:0000256" key="2">
    <source>
        <dbReference type="ARBA" id="ARBA00022618"/>
    </source>
</evidence>
<accession>A0ABS2TRF6</accession>
<keyword evidence="2 7" id="KW-0132">Cell division</keyword>
<dbReference type="NCBIfam" id="NF002595">
    <property type="entry name" value="PRK02251.2-1"/>
    <property type="match status" value="1"/>
</dbReference>
<evidence type="ECO:0000256" key="7">
    <source>
        <dbReference type="HAMAP-Rule" id="MF_00631"/>
    </source>
</evidence>
<evidence type="ECO:0000256" key="5">
    <source>
        <dbReference type="ARBA" id="ARBA00023136"/>
    </source>
</evidence>
<organism evidence="8 9">
    <name type="scientific">Actinacidiphila acididurans</name>
    <dbReference type="NCBI Taxonomy" id="2784346"/>
    <lineage>
        <taxon>Bacteria</taxon>
        <taxon>Bacillati</taxon>
        <taxon>Actinomycetota</taxon>
        <taxon>Actinomycetes</taxon>
        <taxon>Kitasatosporales</taxon>
        <taxon>Streptomycetaceae</taxon>
        <taxon>Actinacidiphila</taxon>
    </lineage>
</organism>
<keyword evidence="6 7" id="KW-0131">Cell cycle</keyword>
<dbReference type="InterPro" id="IPR009619">
    <property type="entry name" value="CrgA"/>
</dbReference>
<comment type="caution">
    <text evidence="8">The sequence shown here is derived from an EMBL/GenBank/DDBJ whole genome shotgun (WGS) entry which is preliminary data.</text>
</comment>
<evidence type="ECO:0000256" key="3">
    <source>
        <dbReference type="ARBA" id="ARBA00022692"/>
    </source>
</evidence>
<keyword evidence="3 7" id="KW-0812">Transmembrane</keyword>
<comment type="function">
    <text evidence="7">Involved in cell division.</text>
</comment>
<feature type="transmembrane region" description="Helical" evidence="7">
    <location>
        <begin position="30"/>
        <end position="52"/>
    </location>
</feature>
<evidence type="ECO:0000256" key="6">
    <source>
        <dbReference type="ARBA" id="ARBA00023306"/>
    </source>
</evidence>
<keyword evidence="4 7" id="KW-1133">Transmembrane helix</keyword>
<evidence type="ECO:0000256" key="4">
    <source>
        <dbReference type="ARBA" id="ARBA00022989"/>
    </source>
</evidence>